<protein>
    <submittedName>
        <fullName evidence="2">Uncharacterized protein</fullName>
    </submittedName>
</protein>
<proteinExistence type="predicted"/>
<accession>A0ABD3PIX8</accession>
<sequence>MKDSNPEPIQIVSSLIMNSPKPKHHSQRFDSSTIQRVLDDKELSEIFDDKLRGSGVHTSIGYSAVLRQFLASDEVISKVKEWEDEKVKDDDTATTAATSWRNGIGGLASSFTSRLTLFDEEPQDPSTISPLTAKSTFLSPIANRAAFSDYGPTRTPKPSTSTSGVSPSKTFPSLPFTSRNDGFDDSPTFRKQLIEFMALPFNNIDLHLKDETVKPKKQIPKSQRNLQSKRRTSRRQADLAASIRLEDLSLGSDSEHGSIDGDQKHDHFECNTP</sequence>
<comment type="caution">
    <text evidence="2">The sequence shown here is derived from an EMBL/GenBank/DDBJ whole genome shotgun (WGS) entry which is preliminary data.</text>
</comment>
<dbReference type="AlphaFoldDB" id="A0ABD3PIX8"/>
<reference evidence="2 3" key="1">
    <citation type="submission" date="2024-10" db="EMBL/GenBank/DDBJ databases">
        <title>Updated reference genomes for cyclostephanoid diatoms.</title>
        <authorList>
            <person name="Roberts W.R."/>
            <person name="Alverson A.J."/>
        </authorList>
    </citation>
    <scope>NUCLEOTIDE SEQUENCE [LARGE SCALE GENOMIC DNA]</scope>
    <source>
        <strain evidence="2 3">AJA010-31</strain>
    </source>
</reference>
<evidence type="ECO:0000256" key="1">
    <source>
        <dbReference type="SAM" id="MobiDB-lite"/>
    </source>
</evidence>
<feature type="region of interest" description="Disordered" evidence="1">
    <location>
        <begin position="147"/>
        <end position="183"/>
    </location>
</feature>
<dbReference type="EMBL" id="JALLPJ020000602">
    <property type="protein sequence ID" value="KAL3787661.1"/>
    <property type="molecule type" value="Genomic_DNA"/>
</dbReference>
<evidence type="ECO:0000313" key="2">
    <source>
        <dbReference type="EMBL" id="KAL3787661.1"/>
    </source>
</evidence>
<gene>
    <name evidence="2" type="ORF">ACHAWO_009615</name>
</gene>
<name>A0ABD3PIX8_9STRA</name>
<feature type="region of interest" description="Disordered" evidence="1">
    <location>
        <begin position="216"/>
        <end position="273"/>
    </location>
</feature>
<feature type="compositionally biased region" description="Polar residues" evidence="1">
    <location>
        <begin position="164"/>
        <end position="180"/>
    </location>
</feature>
<evidence type="ECO:0000313" key="3">
    <source>
        <dbReference type="Proteomes" id="UP001530400"/>
    </source>
</evidence>
<feature type="compositionally biased region" description="Low complexity" evidence="1">
    <location>
        <begin position="152"/>
        <end position="163"/>
    </location>
</feature>
<keyword evidence="3" id="KW-1185">Reference proteome</keyword>
<feature type="compositionally biased region" description="Basic and acidic residues" evidence="1">
    <location>
        <begin position="253"/>
        <end position="273"/>
    </location>
</feature>
<organism evidence="2 3">
    <name type="scientific">Cyclotella atomus</name>
    <dbReference type="NCBI Taxonomy" id="382360"/>
    <lineage>
        <taxon>Eukaryota</taxon>
        <taxon>Sar</taxon>
        <taxon>Stramenopiles</taxon>
        <taxon>Ochrophyta</taxon>
        <taxon>Bacillariophyta</taxon>
        <taxon>Coscinodiscophyceae</taxon>
        <taxon>Thalassiosirophycidae</taxon>
        <taxon>Stephanodiscales</taxon>
        <taxon>Stephanodiscaceae</taxon>
        <taxon>Cyclotella</taxon>
    </lineage>
</organism>
<dbReference type="Proteomes" id="UP001530400">
    <property type="component" value="Unassembled WGS sequence"/>
</dbReference>